<dbReference type="PANTHER" id="PTHR12697:SF5">
    <property type="entry name" value="DEOXYHYPUSINE HYDROXYLASE"/>
    <property type="match status" value="1"/>
</dbReference>
<name>A0A1Q9ET76_SYMMI</name>
<dbReference type="GO" id="GO:0016491">
    <property type="term" value="F:oxidoreductase activity"/>
    <property type="evidence" value="ECO:0007669"/>
    <property type="project" value="TreeGrafter"/>
</dbReference>
<reference evidence="3 4" key="1">
    <citation type="submission" date="2016-02" db="EMBL/GenBank/DDBJ databases">
        <title>Genome analysis of coral dinoflagellate symbionts highlights evolutionary adaptations to a symbiotic lifestyle.</title>
        <authorList>
            <person name="Aranda M."/>
            <person name="Li Y."/>
            <person name="Liew Y.J."/>
            <person name="Baumgarten S."/>
            <person name="Simakov O."/>
            <person name="Wilson M."/>
            <person name="Piel J."/>
            <person name="Ashoor H."/>
            <person name="Bougouffa S."/>
            <person name="Bajic V.B."/>
            <person name="Ryu T."/>
            <person name="Ravasi T."/>
            <person name="Bayer T."/>
            <person name="Micklem G."/>
            <person name="Kim H."/>
            <person name="Bhak J."/>
            <person name="Lajeunesse T.C."/>
            <person name="Voolstra C.R."/>
        </authorList>
    </citation>
    <scope>NUCLEOTIDE SEQUENCE [LARGE SCALE GENOMIC DNA]</scope>
    <source>
        <strain evidence="3 4">CCMP2467</strain>
    </source>
</reference>
<dbReference type="EMBL" id="LSRX01000075">
    <property type="protein sequence ID" value="OLQ10617.1"/>
    <property type="molecule type" value="Genomic_DNA"/>
</dbReference>
<comment type="caution">
    <text evidence="3">The sequence shown here is derived from an EMBL/GenBank/DDBJ whole genome shotgun (WGS) entry which is preliminary data.</text>
</comment>
<dbReference type="OrthoDB" id="437479at2759"/>
<evidence type="ECO:0000256" key="1">
    <source>
        <dbReference type="SAM" id="MobiDB-lite"/>
    </source>
</evidence>
<dbReference type="SUPFAM" id="SSF54593">
    <property type="entry name" value="Glyoxalase/Bleomycin resistance protein/Dihydroxybiphenyl dioxygenase"/>
    <property type="match status" value="1"/>
</dbReference>
<feature type="region of interest" description="Disordered" evidence="1">
    <location>
        <begin position="161"/>
        <end position="182"/>
    </location>
</feature>
<organism evidence="3 4">
    <name type="scientific">Symbiodinium microadriaticum</name>
    <name type="common">Dinoflagellate</name>
    <name type="synonym">Zooxanthella microadriatica</name>
    <dbReference type="NCBI Taxonomy" id="2951"/>
    <lineage>
        <taxon>Eukaryota</taxon>
        <taxon>Sar</taxon>
        <taxon>Alveolata</taxon>
        <taxon>Dinophyceae</taxon>
        <taxon>Suessiales</taxon>
        <taxon>Symbiodiniaceae</taxon>
        <taxon>Symbiodinium</taxon>
    </lineage>
</organism>
<evidence type="ECO:0000313" key="4">
    <source>
        <dbReference type="Proteomes" id="UP000186817"/>
    </source>
</evidence>
<feature type="transmembrane region" description="Helical" evidence="2">
    <location>
        <begin position="1046"/>
        <end position="1068"/>
    </location>
</feature>
<sequence length="1323" mass="144809">MSKEALKTAADMGYAVDADIITGPDGYNFRVLPKEDEDADPFRYIAMKVGDLDKAARFYCETCGMDETDAVPDCPMFSEGAKVVRYPQQLPLVLFLDKDSAPPQITQWEGRHAIAIPGKALRAIYKRIIDSHGADGSVLHHIREFNELPALRRMRGLPPMACSPSPEEQLEKLRSNPLQPPPELESGTLAVAIVKDADGYEICLVSSETYHQAVRLAYKPDAKIDWKWRGEAMAGRRSPTPDFMTLDFDPALLRLPVSKSSRCPDLTFEELTGALRAALQGLEIPVPELHLAAIDALVVLGKGKDHVIEEIASLVADATTVQVKHDLSRPVIQEARHTRSRIRQAVRFVATAVRAGPRYEDNYDPGRAAAACPSGASATGRRAPKWCHALGRLPHVAERGNERAIDGVLAGLSSPEEDVRHKALSCALPALVEPGDSSAVWKLVALLRHRDRRIRETAVEALPVAVAASEEGRRTAVHSCASLLDSSDGGATVRFEGFAPSPGIALGNAMANVAEVGDESAAAVAIACLHDADRDIRCQSIELLAKIAPKGDIQALLSMVNCLDDVDPDVRATALRCLPRLAAPGSGSRVVLDVMIRRLSSPEGHVRHSATSLLPCLAPRGDTPSLDALMPRLHDVHIDIRVSAAHAIAALMSPADRQTMRRLAESLEDDHKAVRRAVLQALLATDAELDEKAVQTLQERLEDGCFDDAWRHARDSILRNDAQLVSLESAENLPRAIEPCWDPACGIRTEAGALQIEAGTDFHFTPVRRGEMDLAGRAQFNPVEKGVCAADTLTYSQTVDTLTQQTTQSAAQAPREVTCFAPPAPGTAKGIRDEKVPPAEWYRIASMEPTRSEIIRGVPVHCALQGCGQALRGRLGRRRLFQLSRPTRRIDEFWSHSWHASGWMKYVTACYLNTAAIAAAFGMAGALLGFVLFAGGALPATVENNFCTTQWAVFIGVTFYCLSLMCWRVRRLVFLDLLCIDQDDETLKGEAMISMGAILKSSASMLVLWDPSWVQRFWCVFELASFLRSRKHSATASQHLSIRPNLMGPVFFAGQAGLVVLVLAWPLLIDALGSSLEAMTLTLSTGLVPCFLCLVHIARNFCCNLDTLQHQLAKFRVSDAMCWCCTVDHVDDETGEPLFCDREIMLRCIGIWFGSSTDFEHLVQGHVRTTLLQRLTSPVYLYQQIVLACSPVMWLFCDRLATLVAHDEALFGVPVLLGGLAWWLLVIPSLVLMGLGVAYKFRAKQACWVLDLLFSLAVLVVPSAILAAFVLLYIFTIEAVFHASEWSIAAQIMVPGSFIIASALLATFTHKVFWVAKHRAICE</sequence>
<dbReference type="PANTHER" id="PTHR12697">
    <property type="entry name" value="PBS LYASE HEAT-LIKE PROTEIN"/>
    <property type="match status" value="1"/>
</dbReference>
<dbReference type="Gene3D" id="3.10.180.10">
    <property type="entry name" value="2,3-Dihydroxybiphenyl 1,2-Dioxygenase, domain 1"/>
    <property type="match status" value="1"/>
</dbReference>
<dbReference type="InterPro" id="IPR029068">
    <property type="entry name" value="Glyas_Bleomycin-R_OHBP_Dase"/>
</dbReference>
<feature type="transmembrane region" description="Helical" evidence="2">
    <location>
        <begin position="911"/>
        <end position="938"/>
    </location>
</feature>
<evidence type="ECO:0000256" key="2">
    <source>
        <dbReference type="SAM" id="Phobius"/>
    </source>
</evidence>
<dbReference type="SUPFAM" id="SSF48371">
    <property type="entry name" value="ARM repeat"/>
    <property type="match status" value="1"/>
</dbReference>
<feature type="transmembrane region" description="Helical" evidence="2">
    <location>
        <begin position="1288"/>
        <end position="1309"/>
    </location>
</feature>
<keyword evidence="4" id="KW-1185">Reference proteome</keyword>
<keyword evidence="2" id="KW-1133">Transmembrane helix</keyword>
<gene>
    <name evidence="3" type="ORF">AK812_SmicGene5659</name>
</gene>
<dbReference type="Gene3D" id="1.25.10.10">
    <property type="entry name" value="Leucine-rich Repeat Variant"/>
    <property type="match status" value="2"/>
</dbReference>
<feature type="transmembrane region" description="Helical" evidence="2">
    <location>
        <begin position="1179"/>
        <end position="1196"/>
    </location>
</feature>
<dbReference type="Proteomes" id="UP000186817">
    <property type="component" value="Unassembled WGS sequence"/>
</dbReference>
<keyword evidence="2" id="KW-0472">Membrane</keyword>
<keyword evidence="2" id="KW-0812">Transmembrane</keyword>
<dbReference type="InterPro" id="IPR016024">
    <property type="entry name" value="ARM-type_fold"/>
</dbReference>
<protein>
    <submittedName>
        <fullName evidence="3">Uncharacterized protein</fullName>
    </submittedName>
</protein>
<evidence type="ECO:0000313" key="3">
    <source>
        <dbReference type="EMBL" id="OLQ10617.1"/>
    </source>
</evidence>
<feature type="transmembrane region" description="Helical" evidence="2">
    <location>
        <begin position="1250"/>
        <end position="1276"/>
    </location>
</feature>
<proteinExistence type="predicted"/>
<dbReference type="InterPro" id="IPR011989">
    <property type="entry name" value="ARM-like"/>
</dbReference>
<accession>A0A1Q9ET76</accession>
<feature type="transmembrane region" description="Helical" evidence="2">
    <location>
        <begin position="1080"/>
        <end position="1098"/>
    </location>
</feature>
<feature type="transmembrane region" description="Helical" evidence="2">
    <location>
        <begin position="1216"/>
        <end position="1238"/>
    </location>
</feature>